<dbReference type="InterPro" id="IPR036779">
    <property type="entry name" value="LysM_dom_sf"/>
</dbReference>
<dbReference type="Gene3D" id="3.10.350.10">
    <property type="entry name" value="LysM domain"/>
    <property type="match status" value="1"/>
</dbReference>
<dbReference type="RefSeq" id="WP_188835641.1">
    <property type="nucleotide sequence ID" value="NZ_BMHI01000001.1"/>
</dbReference>
<organism evidence="3 4">
    <name type="scientific">Flexivirga endophytica</name>
    <dbReference type="NCBI Taxonomy" id="1849103"/>
    <lineage>
        <taxon>Bacteria</taxon>
        <taxon>Bacillati</taxon>
        <taxon>Actinomycetota</taxon>
        <taxon>Actinomycetes</taxon>
        <taxon>Micrococcales</taxon>
        <taxon>Dermacoccaceae</taxon>
        <taxon>Flexivirga</taxon>
    </lineage>
</organism>
<dbReference type="PROSITE" id="PS51782">
    <property type="entry name" value="LYSM"/>
    <property type="match status" value="1"/>
</dbReference>
<dbReference type="InterPro" id="IPR018392">
    <property type="entry name" value="LysM"/>
</dbReference>
<evidence type="ECO:0000256" key="1">
    <source>
        <dbReference type="SAM" id="MobiDB-lite"/>
    </source>
</evidence>
<keyword evidence="4" id="KW-1185">Reference proteome</keyword>
<dbReference type="Pfam" id="PF01476">
    <property type="entry name" value="LysM"/>
    <property type="match status" value="1"/>
</dbReference>
<evidence type="ECO:0000313" key="3">
    <source>
        <dbReference type="EMBL" id="GGB20683.1"/>
    </source>
</evidence>
<evidence type="ECO:0000313" key="4">
    <source>
        <dbReference type="Proteomes" id="UP000636793"/>
    </source>
</evidence>
<dbReference type="AlphaFoldDB" id="A0A916SYT3"/>
<dbReference type="SMART" id="SM00257">
    <property type="entry name" value="LysM"/>
    <property type="match status" value="1"/>
</dbReference>
<reference evidence="3" key="1">
    <citation type="journal article" date="2014" name="Int. J. Syst. Evol. Microbiol.">
        <title>Complete genome sequence of Corynebacterium casei LMG S-19264T (=DSM 44701T), isolated from a smear-ripened cheese.</title>
        <authorList>
            <consortium name="US DOE Joint Genome Institute (JGI-PGF)"/>
            <person name="Walter F."/>
            <person name="Albersmeier A."/>
            <person name="Kalinowski J."/>
            <person name="Ruckert C."/>
        </authorList>
    </citation>
    <scope>NUCLEOTIDE SEQUENCE</scope>
    <source>
        <strain evidence="3">CGMCC 1.15085</strain>
    </source>
</reference>
<protein>
    <recommendedName>
        <fullName evidence="2">LysM domain-containing protein</fullName>
    </recommendedName>
</protein>
<dbReference type="PANTHER" id="PTHR37423:SF2">
    <property type="entry name" value="MEMBRANE-BOUND LYTIC MUREIN TRANSGLYCOSYLASE C"/>
    <property type="match status" value="1"/>
</dbReference>
<gene>
    <name evidence="3" type="ORF">GCM10011492_08270</name>
</gene>
<evidence type="ECO:0000259" key="2">
    <source>
        <dbReference type="PROSITE" id="PS51782"/>
    </source>
</evidence>
<feature type="compositionally biased region" description="Basic residues" evidence="1">
    <location>
        <begin position="35"/>
        <end position="46"/>
    </location>
</feature>
<name>A0A916SYT3_9MICO</name>
<dbReference type="SUPFAM" id="SSF53955">
    <property type="entry name" value="Lysozyme-like"/>
    <property type="match status" value="1"/>
</dbReference>
<dbReference type="Proteomes" id="UP000636793">
    <property type="component" value="Unassembled WGS sequence"/>
</dbReference>
<sequence length="286" mass="30775">MAFTTGAPPLATHAIHAQAETHAQHTKGSQDAAPRKSKSPRLHPRRATSVAKKAVRTASPYRVRPGDNLTAIAARQHVSLAALIKANGISNPNRVLSGSVLRIPHTAAPHRAAPKKKPVAHQPAKKSSHKSPKKSGAQRKAAARSSSARSALSKRAVPSRTQTKAMIEKTARRYGVNPQLALGISWQESGWNQRVVSGVNAIGVMQVLPQSGEWASSMVGHDLDLMDTQDNITAGVVILRYLTSNATNLDQAIGGYYQGLAGVKQHGPYEETKQYVRNVRALMERL</sequence>
<feature type="region of interest" description="Disordered" evidence="1">
    <location>
        <begin position="19"/>
        <end position="63"/>
    </location>
</feature>
<feature type="compositionally biased region" description="Basic residues" evidence="1">
    <location>
        <begin position="112"/>
        <end position="137"/>
    </location>
</feature>
<accession>A0A916SYT3</accession>
<dbReference type="InterPro" id="IPR023346">
    <property type="entry name" value="Lysozyme-like_dom_sf"/>
</dbReference>
<feature type="domain" description="LysM" evidence="2">
    <location>
        <begin position="59"/>
        <end position="103"/>
    </location>
</feature>
<reference evidence="3" key="2">
    <citation type="submission" date="2020-09" db="EMBL/GenBank/DDBJ databases">
        <authorList>
            <person name="Sun Q."/>
            <person name="Zhou Y."/>
        </authorList>
    </citation>
    <scope>NUCLEOTIDE SEQUENCE</scope>
    <source>
        <strain evidence="3">CGMCC 1.15085</strain>
    </source>
</reference>
<dbReference type="EMBL" id="BMHI01000001">
    <property type="protein sequence ID" value="GGB20683.1"/>
    <property type="molecule type" value="Genomic_DNA"/>
</dbReference>
<dbReference type="Gene3D" id="1.10.530.10">
    <property type="match status" value="1"/>
</dbReference>
<dbReference type="SUPFAM" id="SSF54106">
    <property type="entry name" value="LysM domain"/>
    <property type="match status" value="1"/>
</dbReference>
<dbReference type="PANTHER" id="PTHR37423">
    <property type="entry name" value="SOLUBLE LYTIC MUREIN TRANSGLYCOSYLASE-RELATED"/>
    <property type="match status" value="1"/>
</dbReference>
<dbReference type="InterPro" id="IPR008258">
    <property type="entry name" value="Transglycosylase_SLT_dom_1"/>
</dbReference>
<dbReference type="CDD" id="cd00118">
    <property type="entry name" value="LysM"/>
    <property type="match status" value="1"/>
</dbReference>
<feature type="region of interest" description="Disordered" evidence="1">
    <location>
        <begin position="107"/>
        <end position="170"/>
    </location>
</feature>
<feature type="compositionally biased region" description="Low complexity" evidence="1">
    <location>
        <begin position="138"/>
        <end position="156"/>
    </location>
</feature>
<comment type="caution">
    <text evidence="3">The sequence shown here is derived from an EMBL/GenBank/DDBJ whole genome shotgun (WGS) entry which is preliminary data.</text>
</comment>
<dbReference type="Pfam" id="PF01464">
    <property type="entry name" value="SLT"/>
    <property type="match status" value="1"/>
</dbReference>
<proteinExistence type="predicted"/>